<feature type="transmembrane region" description="Helical" evidence="14">
    <location>
        <begin position="124"/>
        <end position="143"/>
    </location>
</feature>
<evidence type="ECO:0000313" key="16">
    <source>
        <dbReference type="Proteomes" id="UP000001702"/>
    </source>
</evidence>
<dbReference type="PANTHER" id="PTHR33843">
    <property type="entry name" value="ASCORBATE-SPECIFIC PTS SYSTEM EIIC COMPONENT"/>
    <property type="match status" value="1"/>
</dbReference>
<evidence type="ECO:0000313" key="15">
    <source>
        <dbReference type="EMBL" id="ADD77029.1"/>
    </source>
</evidence>
<evidence type="ECO:0000256" key="3">
    <source>
        <dbReference type="ARBA" id="ARBA00022448"/>
    </source>
</evidence>
<evidence type="ECO:0000256" key="8">
    <source>
        <dbReference type="ARBA" id="ARBA00022989"/>
    </source>
</evidence>
<comment type="subunit">
    <text evidence="2">Homodimer.</text>
</comment>
<dbReference type="NCBIfam" id="NF009553">
    <property type="entry name" value="PRK12997.1-5"/>
    <property type="match status" value="1"/>
</dbReference>
<dbReference type="KEGG" id="pam:PANA_1862"/>
<evidence type="ECO:0000256" key="10">
    <source>
        <dbReference type="ARBA" id="ARBA00037387"/>
    </source>
</evidence>
<dbReference type="HOGENOM" id="CLU_031784_0_1_6"/>
<keyword evidence="16" id="KW-1185">Reference proteome</keyword>
<feature type="transmembrane region" description="Helical" evidence="14">
    <location>
        <begin position="150"/>
        <end position="172"/>
    </location>
</feature>
<reference evidence="15 16" key="1">
    <citation type="journal article" date="2010" name="J. Bacteriol.">
        <title>Genome sequence of Pantoea ananatis LMG20103, the causative agent of Eucalyptus blight and dieback.</title>
        <authorList>
            <person name="De Maayer P."/>
            <person name="Chan W.Y."/>
            <person name="Venter S.N."/>
            <person name="Toth I.K."/>
            <person name="Birch P.R."/>
            <person name="Joubert F."/>
            <person name="Coutinho T.A."/>
        </authorList>
    </citation>
    <scope>NUCLEOTIDE SEQUENCE [LARGE SCALE GENOMIC DNA]</scope>
    <source>
        <strain evidence="15 16">LMG 20103</strain>
    </source>
</reference>
<evidence type="ECO:0000256" key="4">
    <source>
        <dbReference type="ARBA" id="ARBA00022475"/>
    </source>
</evidence>
<accession>D4GEC2</accession>
<dbReference type="EMBL" id="CP001875">
    <property type="protein sequence ID" value="ADD77029.1"/>
    <property type="molecule type" value="Genomic_DNA"/>
</dbReference>
<dbReference type="PANTHER" id="PTHR33843:SF4">
    <property type="entry name" value="ASCORBATE-SPECIFIC PTS SYSTEM EIIC COMPONENT"/>
    <property type="match status" value="1"/>
</dbReference>
<feature type="transmembrane region" description="Helical" evidence="14">
    <location>
        <begin position="344"/>
        <end position="363"/>
    </location>
</feature>
<evidence type="ECO:0000256" key="5">
    <source>
        <dbReference type="ARBA" id="ARBA00022597"/>
    </source>
</evidence>
<proteinExistence type="inferred from homology"/>
<gene>
    <name evidence="15" type="primary">sgaT</name>
    <name evidence="15" type="ordered locus">PANA_1862</name>
</gene>
<feature type="transmembrane region" description="Helical" evidence="14">
    <location>
        <begin position="259"/>
        <end position="278"/>
    </location>
</feature>
<evidence type="ECO:0000256" key="7">
    <source>
        <dbReference type="ARBA" id="ARBA00022692"/>
    </source>
</evidence>
<evidence type="ECO:0000256" key="12">
    <source>
        <dbReference type="ARBA" id="ARBA00039702"/>
    </source>
</evidence>
<feature type="transmembrane region" description="Helical" evidence="14">
    <location>
        <begin position="184"/>
        <end position="205"/>
    </location>
</feature>
<protein>
    <recommendedName>
        <fullName evidence="12">Ascorbate-specific PTS system EIIC component</fullName>
    </recommendedName>
    <alternativeName>
        <fullName evidence="13">Ascorbate-specific permease IIC component UlaA</fullName>
    </alternativeName>
</protein>
<comment type="subcellular location">
    <subcellularLocation>
        <location evidence="1">Cell membrane</location>
        <topology evidence="1">Multi-pass membrane protein</topology>
    </subcellularLocation>
</comment>
<dbReference type="NCBIfam" id="NF009551">
    <property type="entry name" value="PRK12997.1-3"/>
    <property type="match status" value="1"/>
</dbReference>
<sequence>MLIMNSVINFLVKDLLGQASILIAFIALIGLVLQKKSAGKVVEGTFKTLLGFLIMMAGINIIVGALTFLNSIFTHGFGMQGYITDVAAIAGLANRELGSEVAMTLLVIFIVNIIIARLTPFKYIFLTGQALLWMATIGAVIGYKAGLTGLPLILTGGIFGGVMAVVMPALAQPVVRRITDSDDVALGHFCTIGYLLTAAVAKVVGKGSRSTEDLKLPDNFKFLQDTYLSMAVVMVPMYLIPAVAAGPAFIAQYSSGTNYLMYAFMQSIQFVAGVFVLYSGVRLLLNELVPAFRGIAMRLVPDAKPALDCPVMFPYAPNAVIVGFLATTLGSVVGMLVFPMFGLAMILPGLLTNFFAGGTAGVFGNALGGRRGAMIGGFVHGLFITFLPAILVPMLESYGFTGVTFSDSDVISTGLVLGHAFQNNWLFVAVFIAFVTAIAWFVNGKSTKPREENVHETL</sequence>
<keyword evidence="8 14" id="KW-1133">Transmembrane helix</keyword>
<evidence type="ECO:0000256" key="6">
    <source>
        <dbReference type="ARBA" id="ARBA00022683"/>
    </source>
</evidence>
<dbReference type="Pfam" id="PF03611">
    <property type="entry name" value="EIIC-GAT"/>
    <property type="match status" value="1"/>
</dbReference>
<evidence type="ECO:0000256" key="11">
    <source>
        <dbReference type="ARBA" id="ARBA00038218"/>
    </source>
</evidence>
<keyword evidence="3" id="KW-0813">Transport</keyword>
<evidence type="ECO:0000256" key="2">
    <source>
        <dbReference type="ARBA" id="ARBA00011738"/>
    </source>
</evidence>
<dbReference type="AlphaFoldDB" id="D4GEC2"/>
<name>D4GEC2_PANAM</name>
<evidence type="ECO:0000256" key="13">
    <source>
        <dbReference type="ARBA" id="ARBA00042859"/>
    </source>
</evidence>
<keyword evidence="6" id="KW-0598">Phosphotransferase system</keyword>
<dbReference type="InterPro" id="IPR051562">
    <property type="entry name" value="Ascorbate-PTS_EIIC"/>
</dbReference>
<feature type="transmembrane region" description="Helical" evidence="14">
    <location>
        <begin position="375"/>
        <end position="395"/>
    </location>
</feature>
<feature type="transmembrane region" description="Helical" evidence="14">
    <location>
        <begin position="101"/>
        <end position="118"/>
    </location>
</feature>
<dbReference type="eggNOG" id="COG3037">
    <property type="taxonomic scope" value="Bacteria"/>
</dbReference>
<keyword evidence="4" id="KW-1003">Cell membrane</keyword>
<feature type="transmembrane region" description="Helical" evidence="14">
    <location>
        <begin position="72"/>
        <end position="94"/>
    </location>
</feature>
<feature type="transmembrane region" description="Helical" evidence="14">
    <location>
        <begin position="425"/>
        <end position="442"/>
    </location>
</feature>
<comment type="function">
    <text evidence="10">The phosphoenolpyruvate-dependent sugar phosphotransferase system (sugar PTS), a major carbohydrate active transport system, catalyzes the phosphorylation of incoming sugar substrates concomitantly with their translocation across the cell membrane. The enzyme II UlaABC PTS system is involved in ascorbate transport.</text>
</comment>
<organism evidence="15 16">
    <name type="scientific">Pantoea ananatis (strain LMG 20103)</name>
    <dbReference type="NCBI Taxonomy" id="706191"/>
    <lineage>
        <taxon>Bacteria</taxon>
        <taxon>Pseudomonadati</taxon>
        <taxon>Pseudomonadota</taxon>
        <taxon>Gammaproteobacteria</taxon>
        <taxon>Enterobacterales</taxon>
        <taxon>Erwiniaceae</taxon>
        <taxon>Pantoea</taxon>
    </lineage>
</organism>
<evidence type="ECO:0000256" key="14">
    <source>
        <dbReference type="SAM" id="Phobius"/>
    </source>
</evidence>
<dbReference type="NCBIfam" id="NF006920">
    <property type="entry name" value="PRK09410.1-2"/>
    <property type="match status" value="1"/>
</dbReference>
<comment type="similarity">
    <text evidence="11">Belongs to the UlaA family.</text>
</comment>
<evidence type="ECO:0000256" key="1">
    <source>
        <dbReference type="ARBA" id="ARBA00004651"/>
    </source>
</evidence>
<dbReference type="GO" id="GO:0009401">
    <property type="term" value="P:phosphoenolpyruvate-dependent sugar phosphotransferase system"/>
    <property type="evidence" value="ECO:0007669"/>
    <property type="project" value="UniProtKB-KW"/>
</dbReference>
<feature type="transmembrane region" description="Helical" evidence="14">
    <location>
        <begin position="15"/>
        <end position="33"/>
    </location>
</feature>
<feature type="transmembrane region" description="Helical" evidence="14">
    <location>
        <begin position="226"/>
        <end position="253"/>
    </location>
</feature>
<evidence type="ECO:0000256" key="9">
    <source>
        <dbReference type="ARBA" id="ARBA00023136"/>
    </source>
</evidence>
<dbReference type="STRING" id="706191.PANA_1862"/>
<keyword evidence="5" id="KW-0762">Sugar transport</keyword>
<feature type="transmembrane region" description="Helical" evidence="14">
    <location>
        <begin position="319"/>
        <end position="338"/>
    </location>
</feature>
<dbReference type="GO" id="GO:0005886">
    <property type="term" value="C:plasma membrane"/>
    <property type="evidence" value="ECO:0007669"/>
    <property type="project" value="UniProtKB-SubCell"/>
</dbReference>
<keyword evidence="9 14" id="KW-0472">Membrane</keyword>
<feature type="transmembrane region" description="Helical" evidence="14">
    <location>
        <begin position="45"/>
        <end position="66"/>
    </location>
</feature>
<keyword evidence="7 14" id="KW-0812">Transmembrane</keyword>
<dbReference type="InterPro" id="IPR004703">
    <property type="entry name" value="PTS_sugar-sp_permease"/>
</dbReference>
<dbReference type="Proteomes" id="UP000001702">
    <property type="component" value="Chromosome"/>
</dbReference>